<dbReference type="AlphaFoldDB" id="A0AAU9M8H1"/>
<evidence type="ECO:0000313" key="2">
    <source>
        <dbReference type="EMBL" id="CAH1417133.1"/>
    </source>
</evidence>
<sequence length="100" mass="11497">MEEKGKVTAKSKTLPLPPPPAHHHHHPGALHYIFSLLRGFQRQFFQTPPHARALKPHHPHLFLESETPIYRSTANSLRSTETPLSRFSRYIRYQKGIKGG</sequence>
<reference evidence="2 3" key="1">
    <citation type="submission" date="2022-01" db="EMBL/GenBank/DDBJ databases">
        <authorList>
            <person name="Xiong W."/>
            <person name="Schranz E."/>
        </authorList>
    </citation>
    <scope>NUCLEOTIDE SEQUENCE [LARGE SCALE GENOMIC DNA]</scope>
</reference>
<accession>A0AAU9M8H1</accession>
<dbReference type="EMBL" id="CAKMRJ010000002">
    <property type="protein sequence ID" value="CAH1417133.1"/>
    <property type="molecule type" value="Genomic_DNA"/>
</dbReference>
<comment type="caution">
    <text evidence="2">The sequence shown here is derived from an EMBL/GenBank/DDBJ whole genome shotgun (WGS) entry which is preliminary data.</text>
</comment>
<dbReference type="Proteomes" id="UP001157418">
    <property type="component" value="Unassembled WGS sequence"/>
</dbReference>
<evidence type="ECO:0000313" key="3">
    <source>
        <dbReference type="Proteomes" id="UP001157418"/>
    </source>
</evidence>
<gene>
    <name evidence="2" type="ORF">LVIROSA_LOCUS4843</name>
</gene>
<feature type="region of interest" description="Disordered" evidence="1">
    <location>
        <begin position="1"/>
        <end position="27"/>
    </location>
</feature>
<evidence type="ECO:0000256" key="1">
    <source>
        <dbReference type="SAM" id="MobiDB-lite"/>
    </source>
</evidence>
<organism evidence="2 3">
    <name type="scientific">Lactuca virosa</name>
    <dbReference type="NCBI Taxonomy" id="75947"/>
    <lineage>
        <taxon>Eukaryota</taxon>
        <taxon>Viridiplantae</taxon>
        <taxon>Streptophyta</taxon>
        <taxon>Embryophyta</taxon>
        <taxon>Tracheophyta</taxon>
        <taxon>Spermatophyta</taxon>
        <taxon>Magnoliopsida</taxon>
        <taxon>eudicotyledons</taxon>
        <taxon>Gunneridae</taxon>
        <taxon>Pentapetalae</taxon>
        <taxon>asterids</taxon>
        <taxon>campanulids</taxon>
        <taxon>Asterales</taxon>
        <taxon>Asteraceae</taxon>
        <taxon>Cichorioideae</taxon>
        <taxon>Cichorieae</taxon>
        <taxon>Lactucinae</taxon>
        <taxon>Lactuca</taxon>
    </lineage>
</organism>
<name>A0AAU9M8H1_9ASTR</name>
<keyword evidence="3" id="KW-1185">Reference proteome</keyword>
<protein>
    <submittedName>
        <fullName evidence="2">Uncharacterized protein</fullName>
    </submittedName>
</protein>
<proteinExistence type="predicted"/>